<protein>
    <submittedName>
        <fullName evidence="1">Uncharacterized protein</fullName>
    </submittedName>
</protein>
<name>A0ABN9DST7_9NEOB</name>
<organism evidence="1 2">
    <name type="scientific">Staurois parvus</name>
    <dbReference type="NCBI Taxonomy" id="386267"/>
    <lineage>
        <taxon>Eukaryota</taxon>
        <taxon>Metazoa</taxon>
        <taxon>Chordata</taxon>
        <taxon>Craniata</taxon>
        <taxon>Vertebrata</taxon>
        <taxon>Euteleostomi</taxon>
        <taxon>Amphibia</taxon>
        <taxon>Batrachia</taxon>
        <taxon>Anura</taxon>
        <taxon>Neobatrachia</taxon>
        <taxon>Ranoidea</taxon>
        <taxon>Ranidae</taxon>
        <taxon>Staurois</taxon>
    </lineage>
</organism>
<comment type="caution">
    <text evidence="1">The sequence shown here is derived from an EMBL/GenBank/DDBJ whole genome shotgun (WGS) entry which is preliminary data.</text>
</comment>
<evidence type="ECO:0000313" key="2">
    <source>
        <dbReference type="Proteomes" id="UP001162483"/>
    </source>
</evidence>
<proteinExistence type="predicted"/>
<evidence type="ECO:0000313" key="1">
    <source>
        <dbReference type="EMBL" id="CAI9575690.1"/>
    </source>
</evidence>
<reference evidence="1" key="1">
    <citation type="submission" date="2023-05" db="EMBL/GenBank/DDBJ databases">
        <authorList>
            <person name="Stuckert A."/>
        </authorList>
    </citation>
    <scope>NUCLEOTIDE SEQUENCE</scope>
</reference>
<dbReference type="Proteomes" id="UP001162483">
    <property type="component" value="Unassembled WGS sequence"/>
</dbReference>
<accession>A0ABN9DST7</accession>
<sequence>MCRAERKLLKALTCALLATDRSHKTALTADEKRYLAIYIY</sequence>
<keyword evidence="2" id="KW-1185">Reference proteome</keyword>
<gene>
    <name evidence="1" type="ORF">SPARVUS_LOCUS8228803</name>
</gene>
<dbReference type="EMBL" id="CATNWA010014767">
    <property type="protein sequence ID" value="CAI9575690.1"/>
    <property type="molecule type" value="Genomic_DNA"/>
</dbReference>